<dbReference type="PANTHER" id="PTHR14255">
    <property type="entry name" value="CEREBLON"/>
    <property type="match status" value="1"/>
</dbReference>
<keyword evidence="3 6" id="KW-0812">Transmembrane</keyword>
<feature type="transmembrane region" description="Helical" evidence="6">
    <location>
        <begin position="349"/>
        <end position="369"/>
    </location>
</feature>
<proteinExistence type="inferred from homology"/>
<protein>
    <recommendedName>
        <fullName evidence="10">Sulfite exporter TauE/SafE family protein</fullName>
    </recommendedName>
</protein>
<name>A0ABR0WS23_REHGL</name>
<feature type="transmembrane region" description="Helical" evidence="6">
    <location>
        <begin position="264"/>
        <end position="287"/>
    </location>
</feature>
<reference evidence="8 9" key="1">
    <citation type="journal article" date="2021" name="Comput. Struct. Biotechnol. J.">
        <title>De novo genome assembly of the potent medicinal plant Rehmannia glutinosa using nanopore technology.</title>
        <authorList>
            <person name="Ma L."/>
            <person name="Dong C."/>
            <person name="Song C."/>
            <person name="Wang X."/>
            <person name="Zheng X."/>
            <person name="Niu Y."/>
            <person name="Chen S."/>
            <person name="Feng W."/>
        </authorList>
    </citation>
    <scope>NUCLEOTIDE SEQUENCE [LARGE SCALE GENOMIC DNA]</scope>
    <source>
        <strain evidence="8">DH-2019</strain>
    </source>
</reference>
<evidence type="ECO:0000256" key="1">
    <source>
        <dbReference type="ARBA" id="ARBA00004141"/>
    </source>
</evidence>
<sequence>MAAIGAECRKGLRGTAVIWAGLLVLACAIVSAQEDLEQVISNRNGIIENSYFTRIISFLQQSRDIFFRHVWPDMEFGWRIVLGTVIGFFGAALGSIGGVGGGGIFVPMLTLIIGFDPKTSTAISKCMITGAAVATVYYNLKLRHPSRELPVIDYDLALLFQPMLVLGISIGVIFNVIFAEWMVTVLLILLFIASDNGSDEAPYKLLPTGPTNETRMHLNEHKASEVSIIDNVYWKKLSILIAVWLIILLLHISKDYTATCSAVYWTVTLLQIPVAVGASGYQAVCLYKGWKVIESKGETENNWTVHQLILCCFCGILAGIVGGLLGLGGGFILGPLFLELGIPPQVSSATATLVMMFSSSMSVIQYYLLRRFPPSYALYFVVVATFAALVGQHVVRKMVGLAYQTSLEKSKMAKNICGFITSVNMSPS</sequence>
<keyword evidence="9" id="KW-1185">Reference proteome</keyword>
<evidence type="ECO:0000256" key="2">
    <source>
        <dbReference type="ARBA" id="ARBA00009142"/>
    </source>
</evidence>
<comment type="similarity">
    <text evidence="2">Belongs to the 4-toluene sulfonate uptake permease (TSUP) (TC 2.A.102) family.</text>
</comment>
<feature type="transmembrane region" description="Helical" evidence="6">
    <location>
        <begin position="80"/>
        <end position="110"/>
    </location>
</feature>
<feature type="transmembrane region" description="Helical" evidence="6">
    <location>
        <begin position="232"/>
        <end position="252"/>
    </location>
</feature>
<evidence type="ECO:0000256" key="5">
    <source>
        <dbReference type="ARBA" id="ARBA00023136"/>
    </source>
</evidence>
<evidence type="ECO:0000313" key="8">
    <source>
        <dbReference type="EMBL" id="KAK6148845.1"/>
    </source>
</evidence>
<dbReference type="PANTHER" id="PTHR14255:SF48">
    <property type="entry name" value="SULFITE EXPORTER TAUE_SAFE FAMILY PROTEIN 3-LIKE"/>
    <property type="match status" value="1"/>
</dbReference>
<feature type="transmembrane region" description="Helical" evidence="6">
    <location>
        <begin position="160"/>
        <end position="193"/>
    </location>
</feature>
<feature type="chain" id="PRO_5047010428" description="Sulfite exporter TauE/SafE family protein" evidence="7">
    <location>
        <begin position="33"/>
        <end position="428"/>
    </location>
</feature>
<organism evidence="8 9">
    <name type="scientific">Rehmannia glutinosa</name>
    <name type="common">Chinese foxglove</name>
    <dbReference type="NCBI Taxonomy" id="99300"/>
    <lineage>
        <taxon>Eukaryota</taxon>
        <taxon>Viridiplantae</taxon>
        <taxon>Streptophyta</taxon>
        <taxon>Embryophyta</taxon>
        <taxon>Tracheophyta</taxon>
        <taxon>Spermatophyta</taxon>
        <taxon>Magnoliopsida</taxon>
        <taxon>eudicotyledons</taxon>
        <taxon>Gunneridae</taxon>
        <taxon>Pentapetalae</taxon>
        <taxon>asterids</taxon>
        <taxon>lamiids</taxon>
        <taxon>Lamiales</taxon>
        <taxon>Orobanchaceae</taxon>
        <taxon>Rehmannieae</taxon>
        <taxon>Rehmannia</taxon>
    </lineage>
</organism>
<accession>A0ABR0WS23</accession>
<keyword evidence="4 6" id="KW-1133">Transmembrane helix</keyword>
<gene>
    <name evidence="8" type="ORF">DH2020_016370</name>
</gene>
<dbReference type="Pfam" id="PF01925">
    <property type="entry name" value="TauE"/>
    <property type="match status" value="2"/>
</dbReference>
<comment type="subcellular location">
    <subcellularLocation>
        <location evidence="1">Membrane</location>
        <topology evidence="1">Multi-pass membrane protein</topology>
    </subcellularLocation>
</comment>
<evidence type="ECO:0000256" key="4">
    <source>
        <dbReference type="ARBA" id="ARBA00022989"/>
    </source>
</evidence>
<keyword evidence="7" id="KW-0732">Signal</keyword>
<evidence type="ECO:0000256" key="7">
    <source>
        <dbReference type="SAM" id="SignalP"/>
    </source>
</evidence>
<feature type="transmembrane region" description="Helical" evidence="6">
    <location>
        <begin position="308"/>
        <end position="337"/>
    </location>
</feature>
<dbReference type="Proteomes" id="UP001318860">
    <property type="component" value="Unassembled WGS sequence"/>
</dbReference>
<dbReference type="EMBL" id="JABTTQ020000009">
    <property type="protein sequence ID" value="KAK6148845.1"/>
    <property type="molecule type" value="Genomic_DNA"/>
</dbReference>
<keyword evidence="5 6" id="KW-0472">Membrane</keyword>
<comment type="caution">
    <text evidence="8">The sequence shown here is derived from an EMBL/GenBank/DDBJ whole genome shotgun (WGS) entry which is preliminary data.</text>
</comment>
<evidence type="ECO:0000313" key="9">
    <source>
        <dbReference type="Proteomes" id="UP001318860"/>
    </source>
</evidence>
<evidence type="ECO:0008006" key="10">
    <source>
        <dbReference type="Google" id="ProtNLM"/>
    </source>
</evidence>
<dbReference type="InterPro" id="IPR002781">
    <property type="entry name" value="TM_pro_TauE-like"/>
</dbReference>
<feature type="transmembrane region" description="Helical" evidence="6">
    <location>
        <begin position="376"/>
        <end position="395"/>
    </location>
</feature>
<evidence type="ECO:0000256" key="3">
    <source>
        <dbReference type="ARBA" id="ARBA00022692"/>
    </source>
</evidence>
<feature type="signal peptide" evidence="7">
    <location>
        <begin position="1"/>
        <end position="32"/>
    </location>
</feature>
<evidence type="ECO:0000256" key="6">
    <source>
        <dbReference type="SAM" id="Phobius"/>
    </source>
</evidence>